<organism evidence="1 2">
    <name type="scientific">Ensete ventricosum</name>
    <name type="common">Abyssinian banana</name>
    <name type="synonym">Musa ensete</name>
    <dbReference type="NCBI Taxonomy" id="4639"/>
    <lineage>
        <taxon>Eukaryota</taxon>
        <taxon>Viridiplantae</taxon>
        <taxon>Streptophyta</taxon>
        <taxon>Embryophyta</taxon>
        <taxon>Tracheophyta</taxon>
        <taxon>Spermatophyta</taxon>
        <taxon>Magnoliopsida</taxon>
        <taxon>Liliopsida</taxon>
        <taxon>Zingiberales</taxon>
        <taxon>Musaceae</taxon>
        <taxon>Ensete</taxon>
    </lineage>
</organism>
<comment type="caution">
    <text evidence="1">The sequence shown here is derived from an EMBL/GenBank/DDBJ whole genome shotgun (WGS) entry which is preliminary data.</text>
</comment>
<protein>
    <submittedName>
        <fullName evidence="1">Uncharacterized protein</fullName>
    </submittedName>
</protein>
<dbReference type="EMBL" id="JAQQAF010000004">
    <property type="protein sequence ID" value="KAJ8492010.1"/>
    <property type="molecule type" value="Genomic_DNA"/>
</dbReference>
<proteinExistence type="predicted"/>
<accession>A0AAV8R8Z2</accession>
<reference evidence="1 2" key="1">
    <citation type="submission" date="2022-12" db="EMBL/GenBank/DDBJ databases">
        <title>Chromosome-scale assembly of the Ensete ventricosum genome.</title>
        <authorList>
            <person name="Dussert Y."/>
            <person name="Stocks J."/>
            <person name="Wendawek A."/>
            <person name="Woldeyes F."/>
            <person name="Nichols R.A."/>
            <person name="Borrell J.S."/>
        </authorList>
    </citation>
    <scope>NUCLEOTIDE SEQUENCE [LARGE SCALE GENOMIC DNA]</scope>
    <source>
        <strain evidence="2">cv. Maze</strain>
        <tissue evidence="1">Seeds</tissue>
    </source>
</reference>
<name>A0AAV8R8Z2_ENSVE</name>
<evidence type="ECO:0000313" key="1">
    <source>
        <dbReference type="EMBL" id="KAJ8492010.1"/>
    </source>
</evidence>
<dbReference type="Proteomes" id="UP001222027">
    <property type="component" value="Unassembled WGS sequence"/>
</dbReference>
<dbReference type="AlphaFoldDB" id="A0AAV8R8Z2"/>
<sequence length="126" mass="14189">MNPQLMPYHHDVVLSSQRCHHHHSSYTTDDSSSCAMASSLDVQDDAWRPACHDMEELLNPQLMSYHHDAVLSSQRCHHHHSSYTTDDSSSCAMASSLDVQDDAWRPACHDMEELLQSVAFGHLNCA</sequence>
<evidence type="ECO:0000313" key="2">
    <source>
        <dbReference type="Proteomes" id="UP001222027"/>
    </source>
</evidence>
<keyword evidence="2" id="KW-1185">Reference proteome</keyword>
<gene>
    <name evidence="1" type="ORF">OPV22_013731</name>
</gene>